<dbReference type="Proteomes" id="UP000322699">
    <property type="component" value="Unassembled WGS sequence"/>
</dbReference>
<dbReference type="SUPFAM" id="SSF53756">
    <property type="entry name" value="UDP-Glycosyltransferase/glycogen phosphorylase"/>
    <property type="match status" value="1"/>
</dbReference>
<dbReference type="AlphaFoldDB" id="A0A5B1CQQ6"/>
<comment type="caution">
    <text evidence="2">The sequence shown here is derived from an EMBL/GenBank/DDBJ whole genome shotgun (WGS) entry which is preliminary data.</text>
</comment>
<dbReference type="GO" id="GO:0016757">
    <property type="term" value="F:glycosyltransferase activity"/>
    <property type="evidence" value="ECO:0007669"/>
    <property type="project" value="UniProtKB-ARBA"/>
</dbReference>
<protein>
    <recommendedName>
        <fullName evidence="1">Erythromycin biosynthesis protein CIII-like C-terminal domain-containing protein</fullName>
    </recommendedName>
</protein>
<dbReference type="Gene3D" id="3.40.50.2000">
    <property type="entry name" value="Glycogen Phosphorylase B"/>
    <property type="match status" value="2"/>
</dbReference>
<evidence type="ECO:0000313" key="2">
    <source>
        <dbReference type="EMBL" id="KAA1261574.1"/>
    </source>
</evidence>
<gene>
    <name evidence="2" type="ORF">LF1_41240</name>
</gene>
<reference evidence="2 3" key="1">
    <citation type="submission" date="2019-08" db="EMBL/GenBank/DDBJ databases">
        <title>Deep-cultivation of Planctomycetes and their phenomic and genomic characterization uncovers novel biology.</title>
        <authorList>
            <person name="Wiegand S."/>
            <person name="Jogler M."/>
            <person name="Boedeker C."/>
            <person name="Pinto D."/>
            <person name="Vollmers J."/>
            <person name="Rivas-Marin E."/>
            <person name="Kohn T."/>
            <person name="Peeters S.H."/>
            <person name="Heuer A."/>
            <person name="Rast P."/>
            <person name="Oberbeckmann S."/>
            <person name="Bunk B."/>
            <person name="Jeske O."/>
            <person name="Meyerdierks A."/>
            <person name="Storesund J.E."/>
            <person name="Kallscheuer N."/>
            <person name="Luecker S."/>
            <person name="Lage O.M."/>
            <person name="Pohl T."/>
            <person name="Merkel B.J."/>
            <person name="Hornburger P."/>
            <person name="Mueller R.-W."/>
            <person name="Bruemmer F."/>
            <person name="Labrenz M."/>
            <person name="Spormann A.M."/>
            <person name="Op Den Camp H."/>
            <person name="Overmann J."/>
            <person name="Amann R."/>
            <person name="Jetten M.S.M."/>
            <person name="Mascher T."/>
            <person name="Medema M.H."/>
            <person name="Devos D.P."/>
            <person name="Kaster A.-K."/>
            <person name="Ovreas L."/>
            <person name="Rohde M."/>
            <person name="Galperin M.Y."/>
            <person name="Jogler C."/>
        </authorList>
    </citation>
    <scope>NUCLEOTIDE SEQUENCE [LARGE SCALE GENOMIC DNA]</scope>
    <source>
        <strain evidence="2 3">LF1</strain>
    </source>
</reference>
<sequence>MARILYSWEWGAGTGHLRLFAPIAEHLVNSGHEVTLVTRDLNGTSALFPPHTVRCLPAPIQMPAGHRSIPNPVTLAQLAWNLVFHNEDQSADSIRSWRDIFRLVEPDLLIADFGLMSLAVAKSLGVPSVRIGNGYLCPPSGDSPALFDLFLEEQLDKEALDDIEKASRCIISAIGKALCKVGLKRQPSWRDLLLPVERTVLITIPALDPYQNQRENDATYLGFWDRCGGRDAVWSGTAEIKAFAYLKPFAGLKSLLTELTSCNVATALVIDGDANLEPSIQTTHPIQLQDGMVDISTLTKECRFAICNGNHGTVCRLLTAGIPILSAPLFLEHRITSAAVHRYGCGLSIRPNTPGNYYAAVSRICSDEKYRANANQFASENRHYGEGAYERAIAQLETFLGHQSGDAFH</sequence>
<dbReference type="InterPro" id="IPR010610">
    <property type="entry name" value="EryCIII-like_C"/>
</dbReference>
<keyword evidence="3" id="KW-1185">Reference proteome</keyword>
<dbReference type="EMBL" id="VRLW01000001">
    <property type="protein sequence ID" value="KAA1261574.1"/>
    <property type="molecule type" value="Genomic_DNA"/>
</dbReference>
<evidence type="ECO:0000259" key="1">
    <source>
        <dbReference type="Pfam" id="PF06722"/>
    </source>
</evidence>
<evidence type="ECO:0000313" key="3">
    <source>
        <dbReference type="Proteomes" id="UP000322699"/>
    </source>
</evidence>
<organism evidence="2 3">
    <name type="scientific">Rubripirellula obstinata</name>
    <dbReference type="NCBI Taxonomy" id="406547"/>
    <lineage>
        <taxon>Bacteria</taxon>
        <taxon>Pseudomonadati</taxon>
        <taxon>Planctomycetota</taxon>
        <taxon>Planctomycetia</taxon>
        <taxon>Pirellulales</taxon>
        <taxon>Pirellulaceae</taxon>
        <taxon>Rubripirellula</taxon>
    </lineage>
</organism>
<name>A0A5B1CQQ6_9BACT</name>
<feature type="domain" description="Erythromycin biosynthesis protein CIII-like C-terminal" evidence="1">
    <location>
        <begin position="269"/>
        <end position="381"/>
    </location>
</feature>
<accession>A0A5B1CQQ6</accession>
<proteinExistence type="predicted"/>
<dbReference type="Pfam" id="PF06722">
    <property type="entry name" value="EryCIII-like_C"/>
    <property type="match status" value="1"/>
</dbReference>